<dbReference type="InterPro" id="IPR019412">
    <property type="entry name" value="IML2/TPR_39"/>
</dbReference>
<accession>A0A2A2KPY9</accession>
<keyword evidence="2" id="KW-1185">Reference proteome</keyword>
<dbReference type="STRING" id="2018661.A0A2A2KPY9"/>
<dbReference type="PANTHER" id="PTHR31859">
    <property type="entry name" value="TETRATRICOPEPTIDE REPEAT PROTEIN 39 FAMILY MEMBER"/>
    <property type="match status" value="1"/>
</dbReference>
<evidence type="ECO:0008006" key="3">
    <source>
        <dbReference type="Google" id="ProtNLM"/>
    </source>
</evidence>
<dbReference type="AlphaFoldDB" id="A0A2A2KPY9"/>
<comment type="caution">
    <text evidence="1">The sequence shown here is derived from an EMBL/GenBank/DDBJ whole genome shotgun (WGS) entry which is preliminary data.</text>
</comment>
<dbReference type="PANTHER" id="PTHR31859:SF9">
    <property type="entry name" value="TETRATRICOPEPTIDE REPEAT PROTEIN 39B"/>
    <property type="match status" value="1"/>
</dbReference>
<reference evidence="1 2" key="1">
    <citation type="journal article" date="2017" name="Curr. Biol.">
        <title>Genome architecture and evolution of a unichromosomal asexual nematode.</title>
        <authorList>
            <person name="Fradin H."/>
            <person name="Zegar C."/>
            <person name="Gutwein M."/>
            <person name="Lucas J."/>
            <person name="Kovtun M."/>
            <person name="Corcoran D."/>
            <person name="Baugh L.R."/>
            <person name="Kiontke K."/>
            <person name="Gunsalus K."/>
            <person name="Fitch D.H."/>
            <person name="Piano F."/>
        </authorList>
    </citation>
    <scope>NUCLEOTIDE SEQUENCE [LARGE SCALE GENOMIC DNA]</scope>
    <source>
        <strain evidence="1">PF1309</strain>
    </source>
</reference>
<sequence length="551" mass="63307">MTENRNRAWSRLTNDSELEYTDAPETFTYSNSLDLLDTIKETTITLNLFMNNKFELAEERMAVLADRSMYHALGYSTILFIKAMMTCNKTDMEVAMEMCKRACTVIESKRQKLSLSESIFNMRQKLMTDGGHRIGELYCEKVLNDDTVWKGRNPMVRRQFESGVRMGNGMFNLGLSTLPSKVLRLLAVVGFSGDKTTGMVDLHTCASMTDTLCSPLAMMTLLAWHLIACFLFGSGQPDLRVCHQMMPALMHKYPNGAIILFLRARLVLIMSQVDSAICFFNKSVNSQNVYLQFHHICYWELLFAHAYNRDWTKSANYARLLYKESKWSRCVYIYLMCIFFAADTSVEENKRKETIAALARKVDACRMRIAGKSVPIEKFCARRAKRFLSTGSLLFAHYEFVYFWNGFDIIGQNANLIEPILKDIEHVWKTEGNKHDVDDESLYLLLKGVCLQKLHKYVEAEDCFQKLIQIPTQFTYLPPNATFELAQIRIAYGMREEAEALLAKARQFSGYPMENKLHFRIHSAMENLGARTPMAPMPNVLSLTHSKSMPF</sequence>
<protein>
    <recommendedName>
        <fullName evidence="3">Tetratricopeptide repeat protein 39B</fullName>
    </recommendedName>
</protein>
<dbReference type="Gene3D" id="1.25.40.10">
    <property type="entry name" value="Tetratricopeptide repeat domain"/>
    <property type="match status" value="1"/>
</dbReference>
<dbReference type="InterPro" id="IPR011990">
    <property type="entry name" value="TPR-like_helical_dom_sf"/>
</dbReference>
<organism evidence="1 2">
    <name type="scientific">Diploscapter pachys</name>
    <dbReference type="NCBI Taxonomy" id="2018661"/>
    <lineage>
        <taxon>Eukaryota</taxon>
        <taxon>Metazoa</taxon>
        <taxon>Ecdysozoa</taxon>
        <taxon>Nematoda</taxon>
        <taxon>Chromadorea</taxon>
        <taxon>Rhabditida</taxon>
        <taxon>Rhabditina</taxon>
        <taxon>Rhabditomorpha</taxon>
        <taxon>Rhabditoidea</taxon>
        <taxon>Rhabditidae</taxon>
        <taxon>Diploscapter</taxon>
    </lineage>
</organism>
<name>A0A2A2KPY9_9BILA</name>
<dbReference type="EMBL" id="LIAE01007979">
    <property type="protein sequence ID" value="PAV75990.1"/>
    <property type="molecule type" value="Genomic_DNA"/>
</dbReference>
<dbReference type="Pfam" id="PF10300">
    <property type="entry name" value="Iml2-TPR_39"/>
    <property type="match status" value="2"/>
</dbReference>
<dbReference type="SUPFAM" id="SSF48452">
    <property type="entry name" value="TPR-like"/>
    <property type="match status" value="1"/>
</dbReference>
<proteinExistence type="predicted"/>
<dbReference type="OrthoDB" id="43460at2759"/>
<evidence type="ECO:0000313" key="2">
    <source>
        <dbReference type="Proteomes" id="UP000218231"/>
    </source>
</evidence>
<gene>
    <name evidence="1" type="ORF">WR25_00402</name>
</gene>
<evidence type="ECO:0000313" key="1">
    <source>
        <dbReference type="EMBL" id="PAV75990.1"/>
    </source>
</evidence>
<dbReference type="Proteomes" id="UP000218231">
    <property type="component" value="Unassembled WGS sequence"/>
</dbReference>